<sequence>MDHFVQRSCLLACGRPRIRVRFCFRIHSPPLFAAIMNEMITRQQSAQLVLRKHLVREPWRLGKAYGNHCITPIV</sequence>
<organism evidence="1 2">
    <name type="scientific">Hibiscus sabdariffa</name>
    <name type="common">roselle</name>
    <dbReference type="NCBI Taxonomy" id="183260"/>
    <lineage>
        <taxon>Eukaryota</taxon>
        <taxon>Viridiplantae</taxon>
        <taxon>Streptophyta</taxon>
        <taxon>Embryophyta</taxon>
        <taxon>Tracheophyta</taxon>
        <taxon>Spermatophyta</taxon>
        <taxon>Magnoliopsida</taxon>
        <taxon>eudicotyledons</taxon>
        <taxon>Gunneridae</taxon>
        <taxon>Pentapetalae</taxon>
        <taxon>rosids</taxon>
        <taxon>malvids</taxon>
        <taxon>Malvales</taxon>
        <taxon>Malvaceae</taxon>
        <taxon>Malvoideae</taxon>
        <taxon>Hibiscus</taxon>
    </lineage>
</organism>
<dbReference type="Proteomes" id="UP001396334">
    <property type="component" value="Unassembled WGS sequence"/>
</dbReference>
<keyword evidence="2" id="KW-1185">Reference proteome</keyword>
<gene>
    <name evidence="1" type="ORF">V6N11_036649</name>
</gene>
<name>A0ABR2RBK3_9ROSI</name>
<dbReference type="EMBL" id="JBBPBN010000024">
    <property type="protein sequence ID" value="KAK9010134.1"/>
    <property type="molecule type" value="Genomic_DNA"/>
</dbReference>
<evidence type="ECO:0000313" key="1">
    <source>
        <dbReference type="EMBL" id="KAK9010134.1"/>
    </source>
</evidence>
<proteinExistence type="predicted"/>
<evidence type="ECO:0000313" key="2">
    <source>
        <dbReference type="Proteomes" id="UP001396334"/>
    </source>
</evidence>
<protein>
    <submittedName>
        <fullName evidence="1">Uncharacterized protein</fullName>
    </submittedName>
</protein>
<reference evidence="1 2" key="1">
    <citation type="journal article" date="2024" name="G3 (Bethesda)">
        <title>Genome assembly of Hibiscus sabdariffa L. provides insights into metabolisms of medicinal natural products.</title>
        <authorList>
            <person name="Kim T."/>
        </authorList>
    </citation>
    <scope>NUCLEOTIDE SEQUENCE [LARGE SCALE GENOMIC DNA]</scope>
    <source>
        <strain evidence="1">TK-2024</strain>
        <tissue evidence="1">Old leaves</tissue>
    </source>
</reference>
<comment type="caution">
    <text evidence="1">The sequence shown here is derived from an EMBL/GenBank/DDBJ whole genome shotgun (WGS) entry which is preliminary data.</text>
</comment>
<accession>A0ABR2RBK3</accession>